<dbReference type="AlphaFoldDB" id="A0A6F8ZCP2"/>
<evidence type="ECO:0000259" key="4">
    <source>
        <dbReference type="Pfam" id="PF08241"/>
    </source>
</evidence>
<dbReference type="GO" id="GO:0032259">
    <property type="term" value="P:methylation"/>
    <property type="evidence" value="ECO:0007669"/>
    <property type="project" value="UniProtKB-KW"/>
</dbReference>
<keyword evidence="6" id="KW-1185">Reference proteome</keyword>
<proteinExistence type="predicted"/>
<dbReference type="GO" id="GO:0008757">
    <property type="term" value="F:S-adenosylmethionine-dependent methyltransferase activity"/>
    <property type="evidence" value="ECO:0007669"/>
    <property type="project" value="InterPro"/>
</dbReference>
<dbReference type="Gene3D" id="3.40.50.150">
    <property type="entry name" value="Vaccinia Virus protein VP39"/>
    <property type="match status" value="1"/>
</dbReference>
<evidence type="ECO:0000256" key="1">
    <source>
        <dbReference type="ARBA" id="ARBA00022603"/>
    </source>
</evidence>
<dbReference type="KEGG" id="hfv:R50_0300"/>
<dbReference type="Pfam" id="PF08241">
    <property type="entry name" value="Methyltransf_11"/>
    <property type="match status" value="1"/>
</dbReference>
<keyword evidence="2" id="KW-0808">Transferase</keyword>
<dbReference type="SUPFAM" id="SSF53335">
    <property type="entry name" value="S-adenosyl-L-methionine-dependent methyltransferases"/>
    <property type="match status" value="1"/>
</dbReference>
<accession>A0A6F8ZCP2</accession>
<evidence type="ECO:0000313" key="5">
    <source>
        <dbReference type="EMBL" id="CAB1127806.1"/>
    </source>
</evidence>
<evidence type="ECO:0000256" key="3">
    <source>
        <dbReference type="ARBA" id="ARBA00022691"/>
    </source>
</evidence>
<gene>
    <name evidence="5" type="ORF">R50_0300</name>
</gene>
<evidence type="ECO:0000256" key="2">
    <source>
        <dbReference type="ARBA" id="ARBA00022679"/>
    </source>
</evidence>
<dbReference type="Proteomes" id="UP000503399">
    <property type="component" value="Chromosome"/>
</dbReference>
<organism evidence="5 6">
    <name type="scientific">Candidatus Hydrogenisulfobacillus filiaventi</name>
    <dbReference type="NCBI Taxonomy" id="2707344"/>
    <lineage>
        <taxon>Bacteria</taxon>
        <taxon>Bacillati</taxon>
        <taxon>Bacillota</taxon>
        <taxon>Clostridia</taxon>
        <taxon>Eubacteriales</taxon>
        <taxon>Clostridiales Family XVII. Incertae Sedis</taxon>
        <taxon>Candidatus Hydrogenisulfobacillus</taxon>
    </lineage>
</organism>
<keyword evidence="1" id="KW-0489">Methyltransferase</keyword>
<dbReference type="PANTHER" id="PTHR43464">
    <property type="entry name" value="METHYLTRANSFERASE"/>
    <property type="match status" value="1"/>
</dbReference>
<protein>
    <submittedName>
        <fullName evidence="5">Putative Methyltransf_11 domain-containing protein</fullName>
    </submittedName>
</protein>
<dbReference type="PANTHER" id="PTHR43464:SF19">
    <property type="entry name" value="UBIQUINONE BIOSYNTHESIS O-METHYLTRANSFERASE, MITOCHONDRIAL"/>
    <property type="match status" value="1"/>
</dbReference>
<dbReference type="InterPro" id="IPR013216">
    <property type="entry name" value="Methyltransf_11"/>
</dbReference>
<dbReference type="CDD" id="cd02440">
    <property type="entry name" value="AdoMet_MTases"/>
    <property type="match status" value="1"/>
</dbReference>
<reference evidence="5 6" key="1">
    <citation type="submission" date="2020-02" db="EMBL/GenBank/DDBJ databases">
        <authorList>
            <person name="Hogendoorn C."/>
        </authorList>
    </citation>
    <scope>NUCLEOTIDE SEQUENCE [LARGE SCALE GENOMIC DNA]</scope>
    <source>
        <strain evidence="5">R501</strain>
    </source>
</reference>
<dbReference type="EMBL" id="LR778114">
    <property type="protein sequence ID" value="CAB1127806.1"/>
    <property type="molecule type" value="Genomic_DNA"/>
</dbReference>
<evidence type="ECO:0000313" key="6">
    <source>
        <dbReference type="Proteomes" id="UP000503399"/>
    </source>
</evidence>
<sequence>MRPEEPAAPYGDDFGPEAVARWFQEEAAYHDRFQGGRVDRYPAPYAVFDDAYLFRGRFRPRPGEAVLDFGCAEGLALARWRRRQPFRYVGVDASPALLEAARARVPDGDFRLMPDSGRIPAADGEFTAVVVLGVLHHVPTVSRYLAELGRVLAPGGRLFLREPVHAMGRRPGSGQARPGLSPNERGIPLPFLVRTLTTLGLEVETARYAFAAPAVLAMRLLHTPARAPWELVRLADGLFTRALGTRVPYERPRLADKLYPTVGYLVARKP</sequence>
<name>A0A6F8ZCP2_9FIRM</name>
<keyword evidence="3" id="KW-0949">S-adenosyl-L-methionine</keyword>
<feature type="domain" description="Methyltransferase type 11" evidence="4">
    <location>
        <begin position="67"/>
        <end position="160"/>
    </location>
</feature>
<dbReference type="InterPro" id="IPR029063">
    <property type="entry name" value="SAM-dependent_MTases_sf"/>
</dbReference>